<evidence type="ECO:0000313" key="4">
    <source>
        <dbReference type="EMBL" id="WXB15598.1"/>
    </source>
</evidence>
<comment type="subcellular location">
    <subcellularLocation>
        <location evidence="2">Cytoplasm</location>
    </subcellularLocation>
</comment>
<name>A0ABZ2M0G2_9BACT</name>
<organism evidence="4 5">
    <name type="scientific">Pendulispora albinea</name>
    <dbReference type="NCBI Taxonomy" id="2741071"/>
    <lineage>
        <taxon>Bacteria</taxon>
        <taxon>Pseudomonadati</taxon>
        <taxon>Myxococcota</taxon>
        <taxon>Myxococcia</taxon>
        <taxon>Myxococcales</taxon>
        <taxon>Sorangiineae</taxon>
        <taxon>Pendulisporaceae</taxon>
        <taxon>Pendulispora</taxon>
    </lineage>
</organism>
<dbReference type="PANTHER" id="PTHR42930:SF3">
    <property type="entry name" value="PHOSPHATE-SPECIFIC TRANSPORT SYSTEM ACCESSORY PROTEIN PHOU"/>
    <property type="match status" value="1"/>
</dbReference>
<gene>
    <name evidence="4" type="primary">phoU</name>
    <name evidence="4" type="ORF">LZC94_48250</name>
</gene>
<comment type="function">
    <text evidence="2">Plays a role in the regulation of phosphate uptake.</text>
</comment>
<dbReference type="PIRSF" id="PIRSF003107">
    <property type="entry name" value="PhoU"/>
    <property type="match status" value="1"/>
</dbReference>
<accession>A0ABZ2M0G2</accession>
<comment type="similarity">
    <text evidence="1 2">Belongs to the PhoU family.</text>
</comment>
<evidence type="ECO:0000256" key="2">
    <source>
        <dbReference type="PIRNR" id="PIRNR003107"/>
    </source>
</evidence>
<feature type="domain" description="PhoU" evidence="3">
    <location>
        <begin position="138"/>
        <end position="223"/>
    </location>
</feature>
<dbReference type="InterPro" id="IPR038078">
    <property type="entry name" value="PhoU-like_sf"/>
</dbReference>
<dbReference type="InterPro" id="IPR026022">
    <property type="entry name" value="PhoU_dom"/>
</dbReference>
<dbReference type="Pfam" id="PF01895">
    <property type="entry name" value="PhoU"/>
    <property type="match status" value="2"/>
</dbReference>
<keyword evidence="5" id="KW-1185">Reference proteome</keyword>
<keyword evidence="2" id="KW-0963">Cytoplasm</keyword>
<dbReference type="Gene3D" id="1.20.58.220">
    <property type="entry name" value="Phosphate transport system protein phou homolog 2, domain 2"/>
    <property type="match status" value="2"/>
</dbReference>
<dbReference type="RefSeq" id="WP_394825231.1">
    <property type="nucleotide sequence ID" value="NZ_CP089984.1"/>
</dbReference>
<sequence length="244" mass="27237">MSVPDGTPTTMHGSHTSRDFETELRELRAHTLAMGARCERSLRLALEAFWENSIKLAAEVEEIDRHIDRDEMEIDALVLRILALRQPVAYDLRFLTTALKLVTDLERVGDEAVNISERAKEGHKEGNGIAKEQVLASLKEMSDQAQQMLRDALDAFVEGEATRAGQVLQRDDVVDNLYGGILGSMTEFMATNPGEIPAAIRVIKVAKYLERVADHATNIAEEVIFMVRGEDVRHVRTHPPPDAK</sequence>
<feature type="domain" description="PhoU" evidence="3">
    <location>
        <begin position="33"/>
        <end position="118"/>
    </location>
</feature>
<dbReference type="InterPro" id="IPR028366">
    <property type="entry name" value="PhoU"/>
</dbReference>
<keyword evidence="2" id="KW-0813">Transport</keyword>
<dbReference type="PANTHER" id="PTHR42930">
    <property type="entry name" value="PHOSPHATE-SPECIFIC TRANSPORT SYSTEM ACCESSORY PROTEIN PHOU"/>
    <property type="match status" value="1"/>
</dbReference>
<evidence type="ECO:0000313" key="5">
    <source>
        <dbReference type="Proteomes" id="UP001370348"/>
    </source>
</evidence>
<dbReference type="NCBIfam" id="TIGR02135">
    <property type="entry name" value="phoU_full"/>
    <property type="match status" value="1"/>
</dbReference>
<dbReference type="SUPFAM" id="SSF109755">
    <property type="entry name" value="PhoU-like"/>
    <property type="match status" value="1"/>
</dbReference>
<reference evidence="4 5" key="1">
    <citation type="submission" date="2021-12" db="EMBL/GenBank/DDBJ databases">
        <title>Discovery of the Pendulisporaceae a myxobacterial family with distinct sporulation behavior and unique specialized metabolism.</title>
        <authorList>
            <person name="Garcia R."/>
            <person name="Popoff A."/>
            <person name="Bader C.D."/>
            <person name="Loehr J."/>
            <person name="Walesch S."/>
            <person name="Walt C."/>
            <person name="Boldt J."/>
            <person name="Bunk B."/>
            <person name="Haeckl F.J.F.P.J."/>
            <person name="Gunesch A.P."/>
            <person name="Birkelbach J."/>
            <person name="Nuebel U."/>
            <person name="Pietschmann T."/>
            <person name="Bach T."/>
            <person name="Mueller R."/>
        </authorList>
    </citation>
    <scope>NUCLEOTIDE SEQUENCE [LARGE SCALE GENOMIC DNA]</scope>
    <source>
        <strain evidence="4 5">MSr11954</strain>
    </source>
</reference>
<dbReference type="EMBL" id="CP089984">
    <property type="protein sequence ID" value="WXB15598.1"/>
    <property type="molecule type" value="Genomic_DNA"/>
</dbReference>
<dbReference type="Proteomes" id="UP001370348">
    <property type="component" value="Chromosome"/>
</dbReference>
<keyword evidence="2" id="KW-0592">Phosphate transport</keyword>
<protein>
    <recommendedName>
        <fullName evidence="2">Phosphate-specific transport system accessory protein PhoU</fullName>
    </recommendedName>
</protein>
<evidence type="ECO:0000259" key="3">
    <source>
        <dbReference type="Pfam" id="PF01895"/>
    </source>
</evidence>
<proteinExistence type="inferred from homology"/>
<evidence type="ECO:0000256" key="1">
    <source>
        <dbReference type="ARBA" id="ARBA00008107"/>
    </source>
</evidence>
<comment type="subunit">
    <text evidence="2">Homodimer.</text>
</comment>